<dbReference type="GO" id="GO:0003677">
    <property type="term" value="F:DNA binding"/>
    <property type="evidence" value="ECO:0007669"/>
    <property type="project" value="UniProtKB-KW"/>
</dbReference>
<dbReference type="AlphaFoldDB" id="S9UQ68"/>
<dbReference type="PANTHER" id="PTHR13356">
    <property type="entry name" value="OB FOLD NUCLEIC ACID BINDING PROTEIN-RELATED"/>
    <property type="match status" value="1"/>
</dbReference>
<name>S9UQ68_9TRYP</name>
<dbReference type="Gene3D" id="3.30.420.10">
    <property type="entry name" value="Ribonuclease H-like superfamily/Ribonuclease H"/>
    <property type="match status" value="1"/>
</dbReference>
<dbReference type="GO" id="GO:0070876">
    <property type="term" value="C:SOSS complex"/>
    <property type="evidence" value="ECO:0007669"/>
    <property type="project" value="TreeGrafter"/>
</dbReference>
<dbReference type="InterPro" id="IPR036397">
    <property type="entry name" value="RNaseH_sf"/>
</dbReference>
<dbReference type="PANTHER" id="PTHR13356:SF0">
    <property type="entry name" value="SOSS COMPLEX SUBUNIT B HOMOLOG"/>
    <property type="match status" value="1"/>
</dbReference>
<dbReference type="GO" id="GO:0010212">
    <property type="term" value="P:response to ionizing radiation"/>
    <property type="evidence" value="ECO:0007669"/>
    <property type="project" value="TreeGrafter"/>
</dbReference>
<accession>S9UQ68</accession>
<evidence type="ECO:0000313" key="3">
    <source>
        <dbReference type="Proteomes" id="UP000015354"/>
    </source>
</evidence>
<comment type="caution">
    <text evidence="2">The sequence shown here is derived from an EMBL/GenBank/DDBJ whole genome shotgun (WGS) entry which is preliminary data.</text>
</comment>
<dbReference type="SUPFAM" id="SSF53098">
    <property type="entry name" value="Ribonuclease H-like"/>
    <property type="match status" value="1"/>
</dbReference>
<dbReference type="OrthoDB" id="278452at2759"/>
<organism evidence="2 3">
    <name type="scientific">Strigomonas culicis</name>
    <dbReference type="NCBI Taxonomy" id="28005"/>
    <lineage>
        <taxon>Eukaryota</taxon>
        <taxon>Discoba</taxon>
        <taxon>Euglenozoa</taxon>
        <taxon>Kinetoplastea</taxon>
        <taxon>Metakinetoplastina</taxon>
        <taxon>Trypanosomatida</taxon>
        <taxon>Trypanosomatidae</taxon>
        <taxon>Strigomonadinae</taxon>
        <taxon>Strigomonas</taxon>
    </lineage>
</organism>
<keyword evidence="3" id="KW-1185">Reference proteome</keyword>
<dbReference type="Proteomes" id="UP000015354">
    <property type="component" value="Unassembled WGS sequence"/>
</dbReference>
<dbReference type="InterPro" id="IPR051231">
    <property type="entry name" value="SOSS-B"/>
</dbReference>
<keyword evidence="1" id="KW-0238">DNA-binding</keyword>
<reference evidence="2 3" key="1">
    <citation type="journal article" date="2013" name="PLoS ONE">
        <title>Predicting the Proteins of Angomonas deanei, Strigomonas culicis and Their Respective Endosymbionts Reveals New Aspects of the Trypanosomatidae Family.</title>
        <authorList>
            <person name="Motta M.C."/>
            <person name="Martins A.C."/>
            <person name="de Souza S.S."/>
            <person name="Catta-Preta C.M."/>
            <person name="Silva R."/>
            <person name="Klein C.C."/>
            <person name="de Almeida L.G."/>
            <person name="de Lima Cunha O."/>
            <person name="Ciapina L.P."/>
            <person name="Brocchi M."/>
            <person name="Colabardini A.C."/>
            <person name="de Araujo Lima B."/>
            <person name="Machado C.R."/>
            <person name="de Almeida Soares C.M."/>
            <person name="Probst C.M."/>
            <person name="de Menezes C.B."/>
            <person name="Thompson C.E."/>
            <person name="Bartholomeu D.C."/>
            <person name="Gradia D.F."/>
            <person name="Pavoni D.P."/>
            <person name="Grisard E.C."/>
            <person name="Fantinatti-Garboggini F."/>
            <person name="Marchini F.K."/>
            <person name="Rodrigues-Luiz G.F."/>
            <person name="Wagner G."/>
            <person name="Goldman G.H."/>
            <person name="Fietto J.L."/>
            <person name="Elias M.C."/>
            <person name="Goldman M.H."/>
            <person name="Sagot M.F."/>
            <person name="Pereira M."/>
            <person name="Stoco P.H."/>
            <person name="de Mendonca-Neto R.P."/>
            <person name="Teixeira S.M."/>
            <person name="Maciel T.E."/>
            <person name="de Oliveira Mendes T.A."/>
            <person name="Urmenyi T.P."/>
            <person name="de Souza W."/>
            <person name="Schenkman S."/>
            <person name="de Vasconcelos A.T."/>
        </authorList>
    </citation>
    <scope>NUCLEOTIDE SEQUENCE [LARGE SCALE GENOMIC DNA]</scope>
</reference>
<evidence type="ECO:0000313" key="2">
    <source>
        <dbReference type="EMBL" id="EPY16786.1"/>
    </source>
</evidence>
<sequence length="164" mass="18282">MKAEIAAVLPACGLTFMCLHKRTNIRFVHNGETRARQTGDRNAQNLKTYNNMVKGVVVPALAPVALDYEVSAPSFYLQTHESNMSTARTVQYSVHHTSPTLDVTDVQQVANVLANILAPQATKLPMSTRCAHRLADVAERLLDAVPQLEYHMLPSPLNQRLWFM</sequence>
<dbReference type="GO" id="GO:0044818">
    <property type="term" value="P:mitotic G2/M transition checkpoint"/>
    <property type="evidence" value="ECO:0007669"/>
    <property type="project" value="TreeGrafter"/>
</dbReference>
<evidence type="ECO:0000256" key="1">
    <source>
        <dbReference type="ARBA" id="ARBA00023125"/>
    </source>
</evidence>
<proteinExistence type="predicted"/>
<dbReference type="GO" id="GO:0000724">
    <property type="term" value="P:double-strand break repair via homologous recombination"/>
    <property type="evidence" value="ECO:0007669"/>
    <property type="project" value="TreeGrafter"/>
</dbReference>
<gene>
    <name evidence="2" type="ORF">STCU_10993</name>
</gene>
<dbReference type="EMBL" id="ATMH01010892">
    <property type="protein sequence ID" value="EPY16786.1"/>
    <property type="molecule type" value="Genomic_DNA"/>
</dbReference>
<protein>
    <submittedName>
        <fullName evidence="2">Uncharacterized protein</fullName>
    </submittedName>
</protein>
<dbReference type="InterPro" id="IPR012337">
    <property type="entry name" value="RNaseH-like_sf"/>
</dbReference>